<dbReference type="EMBL" id="QXGA01002393">
    <property type="protein sequence ID" value="KAE9098585.1"/>
    <property type="molecule type" value="Genomic_DNA"/>
</dbReference>
<dbReference type="OrthoDB" id="24645at2759"/>
<dbReference type="Pfam" id="PF21202">
    <property type="entry name" value="SLX1_C"/>
    <property type="match status" value="1"/>
</dbReference>
<evidence type="ECO:0000256" key="7">
    <source>
        <dbReference type="ARBA" id="ARBA00023242"/>
    </source>
</evidence>
<dbReference type="Proteomes" id="UP000440367">
    <property type="component" value="Unassembled WGS sequence"/>
</dbReference>
<feature type="compositionally biased region" description="Basic residues" evidence="9">
    <location>
        <begin position="261"/>
        <end position="279"/>
    </location>
</feature>
<feature type="domain" description="GIY-YIG" evidence="10">
    <location>
        <begin position="2"/>
        <end position="85"/>
    </location>
</feature>
<dbReference type="Proteomes" id="UP000437068">
    <property type="component" value="Unassembled WGS sequence"/>
</dbReference>
<dbReference type="Proteomes" id="UP000488956">
    <property type="component" value="Unassembled WGS sequence"/>
</dbReference>
<evidence type="ECO:0000313" key="13">
    <source>
        <dbReference type="EMBL" id="KAE9077124.1"/>
    </source>
</evidence>
<dbReference type="InterPro" id="IPR035901">
    <property type="entry name" value="GIY-YIG_endonuc_sf"/>
</dbReference>
<comment type="cofactor">
    <cofactor evidence="8">
        <name>a divalent metal cation</name>
        <dbReference type="ChEBI" id="CHEBI:60240"/>
    </cofactor>
</comment>
<protein>
    <recommendedName>
        <fullName evidence="8">Structure-specific endonuclease subunit SLX1 homolog</fullName>
        <ecNumber evidence="8">3.1.-.-</ecNumber>
    </recommendedName>
</protein>
<evidence type="ECO:0000256" key="3">
    <source>
        <dbReference type="ARBA" id="ARBA00022763"/>
    </source>
</evidence>
<keyword evidence="3 8" id="KW-0227">DNA damage</keyword>
<dbReference type="EMBL" id="QXFX01002430">
    <property type="protein sequence ID" value="KAE9077124.1"/>
    <property type="molecule type" value="Genomic_DNA"/>
</dbReference>
<dbReference type="Gene3D" id="3.40.1440.10">
    <property type="entry name" value="GIY-YIG endonuclease"/>
    <property type="match status" value="1"/>
</dbReference>
<evidence type="ECO:0000313" key="17">
    <source>
        <dbReference type="EMBL" id="KAE9192405.1"/>
    </source>
</evidence>
<proteinExistence type="inferred from homology"/>
<dbReference type="EMBL" id="QXGC01002414">
    <property type="protein sequence ID" value="KAE9186419.1"/>
    <property type="molecule type" value="Genomic_DNA"/>
</dbReference>
<feature type="region of interest" description="Disordered" evidence="9">
    <location>
        <begin position="254"/>
        <end position="312"/>
    </location>
</feature>
<comment type="subunit">
    <text evidence="8">Forms a heterodimer with a member of the SLX4 family.</text>
</comment>
<keyword evidence="1 8" id="KW-0540">Nuclease</keyword>
<comment type="subcellular location">
    <subcellularLocation>
        <location evidence="8">Nucleus</location>
    </subcellularLocation>
</comment>
<dbReference type="Gene3D" id="3.30.40.10">
    <property type="entry name" value="Zinc/RING finger domain, C3HC4 (zinc finger)"/>
    <property type="match status" value="1"/>
</dbReference>
<dbReference type="EMBL" id="QXGE01002398">
    <property type="protein sequence ID" value="KAE9282223.1"/>
    <property type="molecule type" value="Genomic_DNA"/>
</dbReference>
<dbReference type="InterPro" id="IPR050381">
    <property type="entry name" value="SLX1_endonuclease"/>
</dbReference>
<keyword evidence="7 8" id="KW-0539">Nucleus</keyword>
<comment type="caution">
    <text evidence="14">The sequence shown here is derived from an EMBL/GenBank/DDBJ whole genome shotgun (WGS) entry which is preliminary data.</text>
</comment>
<dbReference type="Proteomes" id="UP000441208">
    <property type="component" value="Unassembled WGS sequence"/>
</dbReference>
<dbReference type="HAMAP" id="MF_03100">
    <property type="entry name" value="Endonuc_su_Slx1"/>
    <property type="match status" value="1"/>
</dbReference>
<dbReference type="EC" id="3.1.-.-" evidence="8"/>
<dbReference type="EMBL" id="QXFZ01002675">
    <property type="protein sequence ID" value="KAE9074808.1"/>
    <property type="molecule type" value="Genomic_DNA"/>
</dbReference>
<sequence length="402" mass="45004">MTFFACYLLTPVEAPQRLRCTYVGFTVAPTRRIRQHNGELANGAKRTRKYRPWEMVAVVHGFPSKFRALQFEWVWQHPLVSKITRKQLEFLRGSRGFGAPRSVKRKVLEMLEMVILGPFKELNLTVTFTSEEMHQVARGLGARYPAAKCETRALETFANVEREENLSTASVCFICDYELSAERETESESGDGGSFGGVVGCYHRGCEMCCHSACLGDHFRSLRDQENEEELEITDARGECPECQQVLEWSLLTQHHGPEKKSRKRKGADRKRRGTKRNRVTTAAVSDAGEKKSHGNAKSKTAPEVPAQERGNTHQVDAISVGAASPTNSFAAEYNSDGWFEDDGELGHANNSDENHFKDTSKGFEDTDEGCSLDGKGPPNILDIEKFQQSNGNVDMIDLTEE</sequence>
<comment type="caution">
    <text evidence="8">Lacks conserved residue(s) required for the propagation of feature annotation.</text>
</comment>
<dbReference type="GO" id="GO:0017108">
    <property type="term" value="F:5'-flap endonuclease activity"/>
    <property type="evidence" value="ECO:0007669"/>
    <property type="project" value="InterPro"/>
</dbReference>
<dbReference type="Proteomes" id="UP000433483">
    <property type="component" value="Unassembled WGS sequence"/>
</dbReference>
<evidence type="ECO:0000313" key="20">
    <source>
        <dbReference type="Proteomes" id="UP000433483"/>
    </source>
</evidence>
<evidence type="ECO:0000256" key="8">
    <source>
        <dbReference type="HAMAP-Rule" id="MF_03100"/>
    </source>
</evidence>
<dbReference type="EMBL" id="QXGD01002178">
    <property type="protein sequence ID" value="KAE9192405.1"/>
    <property type="molecule type" value="Genomic_DNA"/>
</dbReference>
<evidence type="ECO:0000313" key="19">
    <source>
        <dbReference type="Proteomes" id="UP000429523"/>
    </source>
</evidence>
<evidence type="ECO:0000256" key="1">
    <source>
        <dbReference type="ARBA" id="ARBA00022722"/>
    </source>
</evidence>
<evidence type="ECO:0000313" key="21">
    <source>
        <dbReference type="Proteomes" id="UP000437068"/>
    </source>
</evidence>
<evidence type="ECO:0000313" key="15">
    <source>
        <dbReference type="EMBL" id="KAE9178226.1"/>
    </source>
</evidence>
<dbReference type="PANTHER" id="PTHR20208">
    <property type="entry name" value="STRUCTURE-SPECIFIC ENDONUCLEASE SUBUNIT SLX1"/>
    <property type="match status" value="1"/>
</dbReference>
<keyword evidence="20" id="KW-1185">Reference proteome</keyword>
<evidence type="ECO:0000313" key="12">
    <source>
        <dbReference type="EMBL" id="KAE9074808.1"/>
    </source>
</evidence>
<organism evidence="14 23">
    <name type="scientific">Phytophthora fragariae</name>
    <dbReference type="NCBI Taxonomy" id="53985"/>
    <lineage>
        <taxon>Eukaryota</taxon>
        <taxon>Sar</taxon>
        <taxon>Stramenopiles</taxon>
        <taxon>Oomycota</taxon>
        <taxon>Peronosporomycetes</taxon>
        <taxon>Peronosporales</taxon>
        <taxon>Peronosporaceae</taxon>
        <taxon>Phytophthora</taxon>
    </lineage>
</organism>
<keyword evidence="6 8" id="KW-0234">DNA repair</keyword>
<evidence type="ECO:0000256" key="4">
    <source>
        <dbReference type="ARBA" id="ARBA00022801"/>
    </source>
</evidence>
<reference evidence="19 20" key="1">
    <citation type="submission" date="2018-08" db="EMBL/GenBank/DDBJ databases">
        <title>Genomic investigation of the strawberry pathogen Phytophthora fragariae indicates pathogenicity is determined by transcriptional variation in three key races.</title>
        <authorList>
            <person name="Adams T.M."/>
            <person name="Armitage A.D."/>
            <person name="Sobczyk M.K."/>
            <person name="Bates H.J."/>
            <person name="Dunwell J.M."/>
            <person name="Nellist C.F."/>
            <person name="Harrison R.J."/>
        </authorList>
    </citation>
    <scope>NUCLEOTIDE SEQUENCE [LARGE SCALE GENOMIC DNA]</scope>
    <source>
        <strain evidence="18 21">A4</strain>
        <strain evidence="17 22">BC-1</strain>
        <strain evidence="16 25">BC-23</strain>
        <strain evidence="15 20">NOV-27</strain>
        <strain evidence="14 23">NOV-5</strain>
        <strain evidence="12 24">NOV-71</strain>
        <strain evidence="11 19">NOV-9</strain>
        <strain evidence="13 26">ONT-3</strain>
    </source>
</reference>
<evidence type="ECO:0000313" key="24">
    <source>
        <dbReference type="Proteomes" id="UP000441208"/>
    </source>
</evidence>
<dbReference type="PROSITE" id="PS50164">
    <property type="entry name" value="GIY_YIG"/>
    <property type="match status" value="1"/>
</dbReference>
<dbReference type="Proteomes" id="UP000476176">
    <property type="component" value="Unassembled WGS sequence"/>
</dbReference>
<evidence type="ECO:0000313" key="25">
    <source>
        <dbReference type="Proteomes" id="UP000476176"/>
    </source>
</evidence>
<dbReference type="InterPro" id="IPR013083">
    <property type="entry name" value="Znf_RING/FYVE/PHD"/>
</dbReference>
<evidence type="ECO:0000259" key="10">
    <source>
        <dbReference type="PROSITE" id="PS50164"/>
    </source>
</evidence>
<evidence type="ECO:0000313" key="26">
    <source>
        <dbReference type="Proteomes" id="UP000488956"/>
    </source>
</evidence>
<evidence type="ECO:0000313" key="23">
    <source>
        <dbReference type="Proteomes" id="UP000440732"/>
    </source>
</evidence>
<dbReference type="InterPro" id="IPR048749">
    <property type="entry name" value="SLX1_C"/>
</dbReference>
<evidence type="ECO:0000313" key="16">
    <source>
        <dbReference type="EMBL" id="KAE9186419.1"/>
    </source>
</evidence>
<dbReference type="Pfam" id="PF01541">
    <property type="entry name" value="GIY-YIG"/>
    <property type="match status" value="1"/>
</dbReference>
<feature type="compositionally biased region" description="Basic and acidic residues" evidence="9">
    <location>
        <begin position="351"/>
        <end position="365"/>
    </location>
</feature>
<comment type="similarity">
    <text evidence="8">Belongs to the SLX1 family.</text>
</comment>
<comment type="function">
    <text evidence="8">Catalytic subunit of a heterodimeric structure-specific endonuclease that resolves DNA secondary structures generated during DNA repair and recombination. Has endonuclease activity towards branched DNA substrates, introducing single-strand cuts in duplex DNA close to junctions with ss-DNA.</text>
</comment>
<evidence type="ECO:0000313" key="22">
    <source>
        <dbReference type="Proteomes" id="UP000440367"/>
    </source>
</evidence>
<evidence type="ECO:0000256" key="9">
    <source>
        <dbReference type="SAM" id="MobiDB-lite"/>
    </source>
</evidence>
<dbReference type="AlphaFoldDB" id="A0A6A3RKB5"/>
<keyword evidence="5 8" id="KW-0233">DNA recombination</keyword>
<evidence type="ECO:0000256" key="5">
    <source>
        <dbReference type="ARBA" id="ARBA00023172"/>
    </source>
</evidence>
<dbReference type="Proteomes" id="UP000440732">
    <property type="component" value="Unassembled WGS sequence"/>
</dbReference>
<dbReference type="Proteomes" id="UP000429523">
    <property type="component" value="Unassembled WGS sequence"/>
</dbReference>
<evidence type="ECO:0000313" key="14">
    <source>
        <dbReference type="EMBL" id="KAE9098585.1"/>
    </source>
</evidence>
<dbReference type="GO" id="GO:0006310">
    <property type="term" value="P:DNA recombination"/>
    <property type="evidence" value="ECO:0007669"/>
    <property type="project" value="UniProtKB-UniRule"/>
</dbReference>
<gene>
    <name evidence="18" type="ORF">PF001_g23415</name>
    <name evidence="17" type="ORF">PF002_g24209</name>
    <name evidence="16" type="ORF">PF004_g23092</name>
    <name evidence="15" type="ORF">PF005_g24165</name>
    <name evidence="14" type="ORF">PF006_g23332</name>
    <name evidence="12" type="ORF">PF007_g25259</name>
    <name evidence="11" type="ORF">PF009_g23891</name>
    <name evidence="13" type="ORF">PF010_g23632</name>
</gene>
<accession>A0A6A3RKB5</accession>
<evidence type="ECO:0000256" key="2">
    <source>
        <dbReference type="ARBA" id="ARBA00022759"/>
    </source>
</evidence>
<keyword evidence="2 8" id="KW-0255">Endonuclease</keyword>
<dbReference type="EMBL" id="QXGF01002157">
    <property type="protein sequence ID" value="KAE8925910.1"/>
    <property type="molecule type" value="Genomic_DNA"/>
</dbReference>
<feature type="region of interest" description="Disordered" evidence="9">
    <location>
        <begin position="341"/>
        <end position="379"/>
    </location>
</feature>
<keyword evidence="4 8" id="KW-0378">Hydrolase</keyword>
<dbReference type="EMBL" id="QXGB01002412">
    <property type="protein sequence ID" value="KAE9178226.1"/>
    <property type="molecule type" value="Genomic_DNA"/>
</dbReference>
<dbReference type="GO" id="GO:0006281">
    <property type="term" value="P:DNA repair"/>
    <property type="evidence" value="ECO:0007669"/>
    <property type="project" value="UniProtKB-UniRule"/>
</dbReference>
<dbReference type="InterPro" id="IPR027520">
    <property type="entry name" value="Slx1"/>
</dbReference>
<dbReference type="InterPro" id="IPR000305">
    <property type="entry name" value="GIY-YIG_endonuc"/>
</dbReference>
<dbReference type="CDD" id="cd10455">
    <property type="entry name" value="GIY-YIG_SLX1"/>
    <property type="match status" value="1"/>
</dbReference>
<evidence type="ECO:0000313" key="18">
    <source>
        <dbReference type="EMBL" id="KAE9282223.1"/>
    </source>
</evidence>
<dbReference type="GO" id="GO:0033557">
    <property type="term" value="C:Slx1-Slx4 complex"/>
    <property type="evidence" value="ECO:0007669"/>
    <property type="project" value="UniProtKB-UniRule"/>
</dbReference>
<evidence type="ECO:0000256" key="6">
    <source>
        <dbReference type="ARBA" id="ARBA00023204"/>
    </source>
</evidence>
<name>A0A6A3RKB5_9STRA</name>
<evidence type="ECO:0000313" key="11">
    <source>
        <dbReference type="EMBL" id="KAE8925910.1"/>
    </source>
</evidence>